<gene>
    <name evidence="8" type="ORF">GDO54_014114</name>
</gene>
<evidence type="ECO:0000313" key="8">
    <source>
        <dbReference type="EMBL" id="DBA23174.1"/>
    </source>
</evidence>
<dbReference type="GO" id="GO:0031418">
    <property type="term" value="F:L-ascorbic acid binding"/>
    <property type="evidence" value="ECO:0007669"/>
    <property type="project" value="UniProtKB-KW"/>
</dbReference>
<comment type="cofactor">
    <cofactor evidence="1">
        <name>L-ascorbate</name>
        <dbReference type="ChEBI" id="CHEBI:38290"/>
    </cofactor>
</comment>
<dbReference type="GO" id="GO:0005506">
    <property type="term" value="F:iron ion binding"/>
    <property type="evidence" value="ECO:0007669"/>
    <property type="project" value="InterPro"/>
</dbReference>
<protein>
    <recommendedName>
        <fullName evidence="7">Fe2OG dioxygenase domain-containing protein</fullName>
    </recommendedName>
</protein>
<feature type="domain" description="Fe2OG dioxygenase" evidence="7">
    <location>
        <begin position="142"/>
        <end position="236"/>
    </location>
</feature>
<dbReference type="Gene3D" id="2.60.120.620">
    <property type="entry name" value="q2cbj1_9rhob like domain"/>
    <property type="match status" value="1"/>
</dbReference>
<keyword evidence="9" id="KW-1185">Reference proteome</keyword>
<dbReference type="PANTHER" id="PTHR24014">
    <property type="entry name" value="2-OXOGLUTARATE AND IRON-DEPENDENT OXYGENASE DOMAIN-CONTAINING PROTEIN 2"/>
    <property type="match status" value="1"/>
</dbReference>
<dbReference type="PANTHER" id="PTHR24014:SF4">
    <property type="entry name" value="2-OXOGLUTARATE AND IRON-DEPENDENT OXYGENASE DOMAIN-CONTAINING PROTEIN 2"/>
    <property type="match status" value="1"/>
</dbReference>
<dbReference type="InterPro" id="IPR005123">
    <property type="entry name" value="Oxoglu/Fe-dep_dioxygenase_dom"/>
</dbReference>
<evidence type="ECO:0000256" key="1">
    <source>
        <dbReference type="ARBA" id="ARBA00001961"/>
    </source>
</evidence>
<name>A0AAV2ZX56_PYXAD</name>
<keyword evidence="6" id="KW-0408">Iron</keyword>
<dbReference type="EMBL" id="DYDO01000006">
    <property type="protein sequence ID" value="DBA23174.1"/>
    <property type="molecule type" value="Genomic_DNA"/>
</dbReference>
<keyword evidence="3" id="KW-0847">Vitamin C</keyword>
<keyword evidence="5" id="KW-0560">Oxidoreductase</keyword>
<dbReference type="AlphaFoldDB" id="A0AAV2ZX56"/>
<keyword evidence="4" id="KW-0223">Dioxygenase</keyword>
<evidence type="ECO:0000256" key="3">
    <source>
        <dbReference type="ARBA" id="ARBA00022896"/>
    </source>
</evidence>
<dbReference type="GO" id="GO:0051213">
    <property type="term" value="F:dioxygenase activity"/>
    <property type="evidence" value="ECO:0007669"/>
    <property type="project" value="UniProtKB-KW"/>
</dbReference>
<reference evidence="8" key="1">
    <citation type="thesis" date="2020" institute="ProQuest LLC" country="789 East Eisenhower Parkway, Ann Arbor, MI, USA">
        <title>Comparative Genomics and Chromosome Evolution.</title>
        <authorList>
            <person name="Mudd A.B."/>
        </authorList>
    </citation>
    <scope>NUCLEOTIDE SEQUENCE</scope>
    <source>
        <strain evidence="8">1538</strain>
        <tissue evidence="8">Blood</tissue>
    </source>
</reference>
<evidence type="ECO:0000256" key="4">
    <source>
        <dbReference type="ARBA" id="ARBA00022964"/>
    </source>
</evidence>
<organism evidence="8 9">
    <name type="scientific">Pyxicephalus adspersus</name>
    <name type="common">African bullfrog</name>
    <dbReference type="NCBI Taxonomy" id="30357"/>
    <lineage>
        <taxon>Eukaryota</taxon>
        <taxon>Metazoa</taxon>
        <taxon>Chordata</taxon>
        <taxon>Craniata</taxon>
        <taxon>Vertebrata</taxon>
        <taxon>Euteleostomi</taxon>
        <taxon>Amphibia</taxon>
        <taxon>Batrachia</taxon>
        <taxon>Anura</taxon>
        <taxon>Neobatrachia</taxon>
        <taxon>Ranoidea</taxon>
        <taxon>Pyxicephalidae</taxon>
        <taxon>Pyxicephalinae</taxon>
        <taxon>Pyxicephalus</taxon>
    </lineage>
</organism>
<evidence type="ECO:0000256" key="2">
    <source>
        <dbReference type="ARBA" id="ARBA00022723"/>
    </source>
</evidence>
<proteinExistence type="predicted"/>
<dbReference type="GO" id="GO:0016705">
    <property type="term" value="F:oxidoreductase activity, acting on paired donors, with incorporation or reduction of molecular oxygen"/>
    <property type="evidence" value="ECO:0007669"/>
    <property type="project" value="InterPro"/>
</dbReference>
<evidence type="ECO:0000313" key="9">
    <source>
        <dbReference type="Proteomes" id="UP001181693"/>
    </source>
</evidence>
<evidence type="ECO:0000259" key="7">
    <source>
        <dbReference type="PROSITE" id="PS51471"/>
    </source>
</evidence>
<sequence length="281" mass="32038">MKLGEESIQRKSEISLHYKPLHPELYVLQESFLAAEFLEAVHFCQSPHASLDGLLNFLDSIPGKRIYRLPVFVPQFCKDFVEELENFERSSLAKGRPNTMNNYGVLLNELGLDDAFITPLREKYLWPLASVLYPDWGGSCLDSHKAFVVQYSLDKDLDLSCHYDNSEVTLNVSLGKEFTDGNLYFSEMREIPANERRYTEVEHLIGQGILHRGQQIHGALPITSGERWNLIIWMRASLVRNKLCPMCDKEPRLIQTVGQGDGFTVTDKEVRAETVDVCAVL</sequence>
<keyword evidence="2" id="KW-0479">Metal-binding</keyword>
<dbReference type="Proteomes" id="UP001181693">
    <property type="component" value="Unassembled WGS sequence"/>
</dbReference>
<evidence type="ECO:0000256" key="5">
    <source>
        <dbReference type="ARBA" id="ARBA00023002"/>
    </source>
</evidence>
<dbReference type="InterPro" id="IPR006620">
    <property type="entry name" value="Pro_4_hyd_alph"/>
</dbReference>
<dbReference type="Pfam" id="PF25238">
    <property type="entry name" value="OGFOD2-like"/>
    <property type="match status" value="1"/>
</dbReference>
<accession>A0AAV2ZX56</accession>
<evidence type="ECO:0000256" key="6">
    <source>
        <dbReference type="ARBA" id="ARBA00023004"/>
    </source>
</evidence>
<comment type="caution">
    <text evidence="8">The sequence shown here is derived from an EMBL/GenBank/DDBJ whole genome shotgun (WGS) entry which is preliminary data.</text>
</comment>
<dbReference type="PROSITE" id="PS51471">
    <property type="entry name" value="FE2OG_OXY"/>
    <property type="match status" value="1"/>
</dbReference>
<dbReference type="SMART" id="SM00702">
    <property type="entry name" value="P4Hc"/>
    <property type="match status" value="1"/>
</dbReference>